<evidence type="ECO:0000313" key="4">
    <source>
        <dbReference type="Proteomes" id="UP001412067"/>
    </source>
</evidence>
<dbReference type="Proteomes" id="UP001412067">
    <property type="component" value="Unassembled WGS sequence"/>
</dbReference>
<keyword evidence="4" id="KW-1185">Reference proteome</keyword>
<organism evidence="3 4">
    <name type="scientific">Platanthera guangdongensis</name>
    <dbReference type="NCBI Taxonomy" id="2320717"/>
    <lineage>
        <taxon>Eukaryota</taxon>
        <taxon>Viridiplantae</taxon>
        <taxon>Streptophyta</taxon>
        <taxon>Embryophyta</taxon>
        <taxon>Tracheophyta</taxon>
        <taxon>Spermatophyta</taxon>
        <taxon>Magnoliopsida</taxon>
        <taxon>Liliopsida</taxon>
        <taxon>Asparagales</taxon>
        <taxon>Orchidaceae</taxon>
        <taxon>Orchidoideae</taxon>
        <taxon>Orchideae</taxon>
        <taxon>Orchidinae</taxon>
        <taxon>Platanthera</taxon>
    </lineage>
</organism>
<protein>
    <submittedName>
        <fullName evidence="3">Kinesin-3</fullName>
    </submittedName>
</protein>
<evidence type="ECO:0000256" key="1">
    <source>
        <dbReference type="SAM" id="Coils"/>
    </source>
</evidence>
<dbReference type="EMBL" id="JBBWWR010000011">
    <property type="protein sequence ID" value="KAK8959734.1"/>
    <property type="molecule type" value="Genomic_DNA"/>
</dbReference>
<sequence>MGAVTRFIIFLSHLACLLTNSSLGGLLSIVYEANFLIVMKILALQLRFEVLPGLDHVPPFPSVIHSLLWTSHHLQQRSFENDSSMARNTNSKGKRNTYSTLHEEDDPMSYVIGRNIQKFDSLEQIYHKLDVEEIYSSQQEEVQNLNDELATASEKLKELKGNIRVFCRIRPTFPKKNDRGAVGTVVSYPTDVENLGCGIELMKNGKITVTTVLSNRFIDSAATLQNN</sequence>
<comment type="caution">
    <text evidence="3">The sequence shown here is derived from an EMBL/GenBank/DDBJ whole genome shotgun (WGS) entry which is preliminary data.</text>
</comment>
<gene>
    <name evidence="3" type="primary">ATK3</name>
    <name evidence="3" type="ORF">KSP40_PGU005075</name>
</gene>
<feature type="region of interest" description="Disordered" evidence="2">
    <location>
        <begin position="80"/>
        <end position="100"/>
    </location>
</feature>
<name>A0ABR2M811_9ASPA</name>
<evidence type="ECO:0000313" key="3">
    <source>
        <dbReference type="EMBL" id="KAK8959734.1"/>
    </source>
</evidence>
<reference evidence="3 4" key="1">
    <citation type="journal article" date="2022" name="Nat. Plants">
        <title>Genomes of leafy and leafless Platanthera orchids illuminate the evolution of mycoheterotrophy.</title>
        <authorList>
            <person name="Li M.H."/>
            <person name="Liu K.W."/>
            <person name="Li Z."/>
            <person name="Lu H.C."/>
            <person name="Ye Q.L."/>
            <person name="Zhang D."/>
            <person name="Wang J.Y."/>
            <person name="Li Y.F."/>
            <person name="Zhong Z.M."/>
            <person name="Liu X."/>
            <person name="Yu X."/>
            <person name="Liu D.K."/>
            <person name="Tu X.D."/>
            <person name="Liu B."/>
            <person name="Hao Y."/>
            <person name="Liao X.Y."/>
            <person name="Jiang Y.T."/>
            <person name="Sun W.H."/>
            <person name="Chen J."/>
            <person name="Chen Y.Q."/>
            <person name="Ai Y."/>
            <person name="Zhai J.W."/>
            <person name="Wu S.S."/>
            <person name="Zhou Z."/>
            <person name="Hsiao Y.Y."/>
            <person name="Wu W.L."/>
            <person name="Chen Y.Y."/>
            <person name="Lin Y.F."/>
            <person name="Hsu J.L."/>
            <person name="Li C.Y."/>
            <person name="Wang Z.W."/>
            <person name="Zhao X."/>
            <person name="Zhong W.Y."/>
            <person name="Ma X.K."/>
            <person name="Ma L."/>
            <person name="Huang J."/>
            <person name="Chen G.Z."/>
            <person name="Huang M.Z."/>
            <person name="Huang L."/>
            <person name="Peng D.H."/>
            <person name="Luo Y.B."/>
            <person name="Zou S.Q."/>
            <person name="Chen S.P."/>
            <person name="Lan S."/>
            <person name="Tsai W.C."/>
            <person name="Van de Peer Y."/>
            <person name="Liu Z.J."/>
        </authorList>
    </citation>
    <scope>NUCLEOTIDE SEQUENCE [LARGE SCALE GENOMIC DNA]</scope>
    <source>
        <strain evidence="3">Lor288</strain>
    </source>
</reference>
<keyword evidence="1" id="KW-0175">Coiled coil</keyword>
<feature type="coiled-coil region" evidence="1">
    <location>
        <begin position="128"/>
        <end position="162"/>
    </location>
</feature>
<accession>A0ABR2M811</accession>
<proteinExistence type="predicted"/>
<evidence type="ECO:0000256" key="2">
    <source>
        <dbReference type="SAM" id="MobiDB-lite"/>
    </source>
</evidence>